<organism evidence="1 2">
    <name type="scientific">Arthrobacter pullicola</name>
    <dbReference type="NCBI Taxonomy" id="2762224"/>
    <lineage>
        <taxon>Bacteria</taxon>
        <taxon>Bacillati</taxon>
        <taxon>Actinomycetota</taxon>
        <taxon>Actinomycetes</taxon>
        <taxon>Micrococcales</taxon>
        <taxon>Micrococcaceae</taxon>
        <taxon>Arthrobacter</taxon>
    </lineage>
</organism>
<reference evidence="1 2" key="1">
    <citation type="submission" date="2020-08" db="EMBL/GenBank/DDBJ databases">
        <title>A Genomic Blueprint of the Chicken Gut Microbiome.</title>
        <authorList>
            <person name="Gilroy R."/>
            <person name="Ravi A."/>
            <person name="Getino M."/>
            <person name="Pursley I."/>
            <person name="Horton D.L."/>
            <person name="Alikhan N.-F."/>
            <person name="Baker D."/>
            <person name="Gharbi K."/>
            <person name="Hall N."/>
            <person name="Watson M."/>
            <person name="Adriaenssens E.M."/>
            <person name="Foster-Nyarko E."/>
            <person name="Jarju S."/>
            <person name="Secka A."/>
            <person name="Antonio M."/>
            <person name="Oren A."/>
            <person name="Chaudhuri R."/>
            <person name="La Ragione R.M."/>
            <person name="Hildebrand F."/>
            <person name="Pallen M.J."/>
        </authorList>
    </citation>
    <scope>NUCLEOTIDE SEQUENCE [LARGE SCALE GENOMIC DNA]</scope>
    <source>
        <strain evidence="1 2">Sa2BUA2</strain>
    </source>
</reference>
<protein>
    <submittedName>
        <fullName evidence="1">Reductase</fullName>
    </submittedName>
</protein>
<dbReference type="SUPFAM" id="SSF51735">
    <property type="entry name" value="NAD(P)-binding Rossmann-fold domains"/>
    <property type="match status" value="1"/>
</dbReference>
<proteinExistence type="predicted"/>
<dbReference type="PANTHER" id="PTHR48079">
    <property type="entry name" value="PROTEIN YEEZ"/>
    <property type="match status" value="1"/>
</dbReference>
<dbReference type="RefSeq" id="WP_191746544.1">
    <property type="nucleotide sequence ID" value="NZ_JACSQC010000003.1"/>
</dbReference>
<dbReference type="PANTHER" id="PTHR48079:SF6">
    <property type="entry name" value="NAD(P)-BINDING DOMAIN-CONTAINING PROTEIN-RELATED"/>
    <property type="match status" value="1"/>
</dbReference>
<dbReference type="InterPro" id="IPR036291">
    <property type="entry name" value="NAD(P)-bd_dom_sf"/>
</dbReference>
<sequence>MRRVLILGGTAWLGREIAGALLDRGDAVTCLARGESGQVPEGATFIRSDRLLPDAYAAVEGQPWDEVIELGYEATLVSGALEAVGPTAAHWTLISSVSVYAGDSTPDADESAALVESVGAEDYAGAKAAAERMSSDILGDRLLIVRPGLLAGPGDISDRFGYWPARFALAGSGPVLVPELDGRYVQVLEAADLASWLVAAGADGRTGVFNATGDSYPLREVLTRAADAAGFDGKLVSAPENSLLGKDVRYWAGPRSLPLWLPAVDAGFAQRNNAAFHAAGGEVSALGDTVDRVLMDERERGLDRPRRSGLSREEELELLGLLAAEQP</sequence>
<dbReference type="Proteomes" id="UP000652763">
    <property type="component" value="Unassembled WGS sequence"/>
</dbReference>
<gene>
    <name evidence="1" type="ORF">H9638_07275</name>
</gene>
<dbReference type="Gene3D" id="3.40.50.720">
    <property type="entry name" value="NAD(P)-binding Rossmann-like Domain"/>
    <property type="match status" value="1"/>
</dbReference>
<comment type="caution">
    <text evidence="1">The sequence shown here is derived from an EMBL/GenBank/DDBJ whole genome shotgun (WGS) entry which is preliminary data.</text>
</comment>
<evidence type="ECO:0000313" key="1">
    <source>
        <dbReference type="EMBL" id="MBD8043612.1"/>
    </source>
</evidence>
<evidence type="ECO:0000313" key="2">
    <source>
        <dbReference type="Proteomes" id="UP000652763"/>
    </source>
</evidence>
<name>A0ABR8YHC2_9MICC</name>
<dbReference type="InterPro" id="IPR051783">
    <property type="entry name" value="NAD(P)-dependent_oxidoreduct"/>
</dbReference>
<accession>A0ABR8YHC2</accession>
<keyword evidence="2" id="KW-1185">Reference proteome</keyword>
<dbReference type="EMBL" id="JACSQC010000003">
    <property type="protein sequence ID" value="MBD8043612.1"/>
    <property type="molecule type" value="Genomic_DNA"/>
</dbReference>